<accession>A0A8S1HKS1</accession>
<dbReference type="GO" id="GO:0051301">
    <property type="term" value="P:cell division"/>
    <property type="evidence" value="ECO:0007669"/>
    <property type="project" value="UniProtKB-KW"/>
</dbReference>
<evidence type="ECO:0000313" key="9">
    <source>
        <dbReference type="Proteomes" id="UP000835052"/>
    </source>
</evidence>
<organism evidence="8 9">
    <name type="scientific">Caenorhabditis auriculariae</name>
    <dbReference type="NCBI Taxonomy" id="2777116"/>
    <lineage>
        <taxon>Eukaryota</taxon>
        <taxon>Metazoa</taxon>
        <taxon>Ecdysozoa</taxon>
        <taxon>Nematoda</taxon>
        <taxon>Chromadorea</taxon>
        <taxon>Rhabditida</taxon>
        <taxon>Rhabditina</taxon>
        <taxon>Rhabditomorpha</taxon>
        <taxon>Rhabditoidea</taxon>
        <taxon>Rhabditidae</taxon>
        <taxon>Peloderinae</taxon>
        <taxon>Caenorhabditis</taxon>
    </lineage>
</organism>
<dbReference type="Gene3D" id="3.40.50.300">
    <property type="entry name" value="P-loop containing nucleotide triphosphate hydrolases"/>
    <property type="match status" value="1"/>
</dbReference>
<evidence type="ECO:0000256" key="4">
    <source>
        <dbReference type="ARBA" id="ARBA00023054"/>
    </source>
</evidence>
<dbReference type="InterPro" id="IPR016491">
    <property type="entry name" value="Septin"/>
</dbReference>
<comment type="caution">
    <text evidence="8">The sequence shown here is derived from an EMBL/GenBank/DDBJ whole genome shotgun (WGS) entry which is preliminary data.</text>
</comment>
<evidence type="ECO:0000256" key="2">
    <source>
        <dbReference type="ARBA" id="ARBA00022618"/>
    </source>
</evidence>
<dbReference type="AlphaFoldDB" id="A0A8S1HKS1"/>
<evidence type="ECO:0000259" key="7">
    <source>
        <dbReference type="PROSITE" id="PS51719"/>
    </source>
</evidence>
<dbReference type="GO" id="GO:0005525">
    <property type="term" value="F:GTP binding"/>
    <property type="evidence" value="ECO:0007669"/>
    <property type="project" value="UniProtKB-KW"/>
</dbReference>
<sequence length="243" mass="27841">MVVGRSGLGKSTFINTLFLAEINNLSERPQANSYGSTVCIEEKLVRLVENSVTLNLTLVDTPGFGDAVNNTKCWEPIVNYIESKFFEQFCEETRMDRNAKQIDKCVHLCLYFIEPSGHGLKPLDIELMHQLHGRVNVVPVIAKADCFTRDELRRFKNQIMRDAEAHDIKLYKFPEIEESLDKALAEKLKKTLPFAVVGSNYICEKDGRKIRFREYPWGTVEVEKSGAQRFFGAPRHDYSQKSD</sequence>
<feature type="domain" description="Septin-type G" evidence="7">
    <location>
        <begin position="1"/>
        <end position="243"/>
    </location>
</feature>
<keyword evidence="5" id="KW-0342">GTP-binding</keyword>
<dbReference type="PANTHER" id="PTHR18884">
    <property type="entry name" value="SEPTIN"/>
    <property type="match status" value="1"/>
</dbReference>
<proteinExistence type="predicted"/>
<evidence type="ECO:0000256" key="1">
    <source>
        <dbReference type="ARBA" id="ARBA00004626"/>
    </source>
</evidence>
<dbReference type="PROSITE" id="PS51719">
    <property type="entry name" value="G_SEPTIN"/>
    <property type="match status" value="1"/>
</dbReference>
<comment type="subcellular location">
    <subcellularLocation>
        <location evidence="1">Cleavage furrow</location>
    </subcellularLocation>
</comment>
<dbReference type="Pfam" id="PF00735">
    <property type="entry name" value="Septin"/>
    <property type="match status" value="1"/>
</dbReference>
<keyword evidence="9" id="KW-1185">Reference proteome</keyword>
<dbReference type="Proteomes" id="UP000835052">
    <property type="component" value="Unassembled WGS sequence"/>
</dbReference>
<evidence type="ECO:0000313" key="8">
    <source>
        <dbReference type="EMBL" id="CAD6196298.1"/>
    </source>
</evidence>
<dbReference type="FunFam" id="3.40.50.300:FF:000162">
    <property type="entry name" value="septin-7 isoform X1"/>
    <property type="match status" value="1"/>
</dbReference>
<dbReference type="EMBL" id="CAJGYM010000070">
    <property type="protein sequence ID" value="CAD6196298.1"/>
    <property type="molecule type" value="Genomic_DNA"/>
</dbReference>
<dbReference type="GO" id="GO:0005856">
    <property type="term" value="C:cytoskeleton"/>
    <property type="evidence" value="ECO:0007669"/>
    <property type="project" value="UniProtKB-ARBA"/>
</dbReference>
<reference evidence="8" key="1">
    <citation type="submission" date="2020-10" db="EMBL/GenBank/DDBJ databases">
        <authorList>
            <person name="Kikuchi T."/>
        </authorList>
    </citation>
    <scope>NUCLEOTIDE SEQUENCE</scope>
    <source>
        <strain evidence="8">NKZ352</strain>
    </source>
</reference>
<name>A0A8S1HKS1_9PELO</name>
<keyword evidence="6" id="KW-0131">Cell cycle</keyword>
<evidence type="ECO:0000256" key="6">
    <source>
        <dbReference type="ARBA" id="ARBA00023306"/>
    </source>
</evidence>
<dbReference type="SUPFAM" id="SSF52540">
    <property type="entry name" value="P-loop containing nucleoside triphosphate hydrolases"/>
    <property type="match status" value="1"/>
</dbReference>
<dbReference type="InterPro" id="IPR030379">
    <property type="entry name" value="G_SEPTIN_dom"/>
</dbReference>
<keyword evidence="4" id="KW-0175">Coiled coil</keyword>
<dbReference type="InterPro" id="IPR027417">
    <property type="entry name" value="P-loop_NTPase"/>
</dbReference>
<protein>
    <recommendedName>
        <fullName evidence="7">Septin-type G domain-containing protein</fullName>
    </recommendedName>
</protein>
<evidence type="ECO:0000256" key="3">
    <source>
        <dbReference type="ARBA" id="ARBA00022741"/>
    </source>
</evidence>
<keyword evidence="2" id="KW-0132">Cell division</keyword>
<dbReference type="GO" id="GO:0032154">
    <property type="term" value="C:cleavage furrow"/>
    <property type="evidence" value="ECO:0007669"/>
    <property type="project" value="UniProtKB-SubCell"/>
</dbReference>
<dbReference type="CDD" id="cd01850">
    <property type="entry name" value="CDC_Septin"/>
    <property type="match status" value="1"/>
</dbReference>
<gene>
    <name evidence="8" type="ORF">CAUJ_LOCUS12213</name>
</gene>
<keyword evidence="3" id="KW-0547">Nucleotide-binding</keyword>
<evidence type="ECO:0000256" key="5">
    <source>
        <dbReference type="ARBA" id="ARBA00023134"/>
    </source>
</evidence>
<dbReference type="OrthoDB" id="416553at2759"/>
<dbReference type="PIRSF" id="PIRSF006698">
    <property type="entry name" value="Septin"/>
    <property type="match status" value="1"/>
</dbReference>